<dbReference type="InterPro" id="IPR050452">
    <property type="entry name" value="Metacaspase"/>
</dbReference>
<dbReference type="PANTHER" id="PTHR48104">
    <property type="entry name" value="METACASPASE-4"/>
    <property type="match status" value="1"/>
</dbReference>
<evidence type="ECO:0000259" key="3">
    <source>
        <dbReference type="Pfam" id="PF00656"/>
    </source>
</evidence>
<evidence type="ECO:0000256" key="2">
    <source>
        <dbReference type="SAM" id="MobiDB-lite"/>
    </source>
</evidence>
<comment type="similarity">
    <text evidence="1">Belongs to the peptidase C14B family.</text>
</comment>
<feature type="region of interest" description="Disordered" evidence="2">
    <location>
        <begin position="223"/>
        <end position="242"/>
    </location>
</feature>
<dbReference type="Gene3D" id="3.40.50.12660">
    <property type="match status" value="1"/>
</dbReference>
<dbReference type="OrthoDB" id="3223806at2759"/>
<evidence type="ECO:0000313" key="4">
    <source>
        <dbReference type="EMBL" id="RPD60334.1"/>
    </source>
</evidence>
<dbReference type="GO" id="GO:0005737">
    <property type="term" value="C:cytoplasm"/>
    <property type="evidence" value="ECO:0007669"/>
    <property type="project" value="TreeGrafter"/>
</dbReference>
<reference evidence="4" key="1">
    <citation type="journal article" date="2018" name="Genome Biol. Evol.">
        <title>Genomics and development of Lentinus tigrinus, a white-rot wood-decaying mushroom with dimorphic fruiting bodies.</title>
        <authorList>
            <person name="Wu B."/>
            <person name="Xu Z."/>
            <person name="Knudson A."/>
            <person name="Carlson A."/>
            <person name="Chen N."/>
            <person name="Kovaka S."/>
            <person name="LaButti K."/>
            <person name="Lipzen A."/>
            <person name="Pennachio C."/>
            <person name="Riley R."/>
            <person name="Schakwitz W."/>
            <person name="Umezawa K."/>
            <person name="Ohm R.A."/>
            <person name="Grigoriev I.V."/>
            <person name="Nagy L.G."/>
            <person name="Gibbons J."/>
            <person name="Hibbett D."/>
        </authorList>
    </citation>
    <scope>NUCLEOTIDE SEQUENCE [LARGE SCALE GENOMIC DNA]</scope>
    <source>
        <strain evidence="4">ALCF2SS1-6</strain>
    </source>
</reference>
<dbReference type="EMBL" id="ML122266">
    <property type="protein sequence ID" value="RPD60334.1"/>
    <property type="molecule type" value="Genomic_DNA"/>
</dbReference>
<dbReference type="Proteomes" id="UP000313359">
    <property type="component" value="Unassembled WGS sequence"/>
</dbReference>
<sequence length="457" mass="51192">MSKILRRLTQPSSTPGASAEPQREPAKKALIIGIQYVTSDELKLRGAHDDARGWMKLCIETYGFLESNIVLMLDDESVASELQPTRANILHQIHELVKDVQPGDHLVFFYSGHSGQVASKSIDEDDGLDEVLMPLDNEGVGLQKTHKLIVDNELRRLLVDPLPVGSTLTAIFDSCHSGTLLDLNHYLCNNVWFPFMSRGKRHPQSKLMAVRRKNGMLIQNVPCSHADGKENDGRRARSASRTGIRIHQFQRKPEKVLSIDTALELLAPGANGSKRFSITTGALRESAIRTPSSPLPDTQHFPSRRATLERAQSFASLVGDLKTSGILNLALTRYASPEEMVKCNGFDCKKSDEPKARAFSFSACRDPEETFEGPRGRSMTKTLIEILKKDPHPPYRELLTKVGHKVYETTMFIQEKNKKRMRKWKQGKTVRLPTDVDVSAPQVGSQDPITEDDRFMK</sequence>
<feature type="region of interest" description="Disordered" evidence="2">
    <location>
        <begin position="1"/>
        <end position="24"/>
    </location>
</feature>
<dbReference type="Pfam" id="PF00656">
    <property type="entry name" value="Peptidase_C14"/>
    <property type="match status" value="1"/>
</dbReference>
<protein>
    <recommendedName>
        <fullName evidence="3">Peptidase C14 caspase domain-containing protein</fullName>
    </recommendedName>
</protein>
<gene>
    <name evidence="4" type="ORF">L227DRAFT_575414</name>
</gene>
<dbReference type="AlphaFoldDB" id="A0A5C2SB21"/>
<dbReference type="GO" id="GO:0004197">
    <property type="term" value="F:cysteine-type endopeptidase activity"/>
    <property type="evidence" value="ECO:0007669"/>
    <property type="project" value="InterPro"/>
</dbReference>
<feature type="domain" description="Peptidase C14 caspase" evidence="3">
    <location>
        <begin position="27"/>
        <end position="421"/>
    </location>
</feature>
<evidence type="ECO:0000256" key="1">
    <source>
        <dbReference type="ARBA" id="ARBA00009005"/>
    </source>
</evidence>
<name>A0A5C2SB21_9APHY</name>
<evidence type="ECO:0000313" key="5">
    <source>
        <dbReference type="Proteomes" id="UP000313359"/>
    </source>
</evidence>
<accession>A0A5C2SB21</accession>
<dbReference type="GO" id="GO:0006508">
    <property type="term" value="P:proteolysis"/>
    <property type="evidence" value="ECO:0007669"/>
    <property type="project" value="InterPro"/>
</dbReference>
<organism evidence="4 5">
    <name type="scientific">Lentinus tigrinus ALCF2SS1-6</name>
    <dbReference type="NCBI Taxonomy" id="1328759"/>
    <lineage>
        <taxon>Eukaryota</taxon>
        <taxon>Fungi</taxon>
        <taxon>Dikarya</taxon>
        <taxon>Basidiomycota</taxon>
        <taxon>Agaricomycotina</taxon>
        <taxon>Agaricomycetes</taxon>
        <taxon>Polyporales</taxon>
        <taxon>Polyporaceae</taxon>
        <taxon>Lentinus</taxon>
    </lineage>
</organism>
<keyword evidence="5" id="KW-1185">Reference proteome</keyword>
<proteinExistence type="inferred from homology"/>
<dbReference type="InterPro" id="IPR011600">
    <property type="entry name" value="Pept_C14_caspase"/>
</dbReference>
<dbReference type="PANTHER" id="PTHR48104:SF30">
    <property type="entry name" value="METACASPASE-1"/>
    <property type="match status" value="1"/>
</dbReference>
<feature type="compositionally biased region" description="Basic residues" evidence="2">
    <location>
        <begin position="418"/>
        <end position="428"/>
    </location>
</feature>
<feature type="compositionally biased region" description="Basic and acidic residues" evidence="2">
    <location>
        <begin position="226"/>
        <end position="235"/>
    </location>
</feature>
<feature type="region of interest" description="Disordered" evidence="2">
    <location>
        <begin position="418"/>
        <end position="457"/>
    </location>
</feature>